<organism evidence="1 2">
    <name type="scientific">Candidatus Magasanikbacteria bacterium RIFCSPLOWO2_02_FULL_44_11</name>
    <dbReference type="NCBI Taxonomy" id="1798689"/>
    <lineage>
        <taxon>Bacteria</taxon>
        <taxon>Candidatus Magasanikiibacteriota</taxon>
    </lineage>
</organism>
<evidence type="ECO:0000313" key="1">
    <source>
        <dbReference type="EMBL" id="OGH80627.1"/>
    </source>
</evidence>
<protein>
    <submittedName>
        <fullName evidence="1">Uncharacterized protein</fullName>
    </submittedName>
</protein>
<dbReference type="Proteomes" id="UP000178726">
    <property type="component" value="Unassembled WGS sequence"/>
</dbReference>
<dbReference type="STRING" id="1798689.A3I29_04350"/>
<name>A0A1F6N9N8_9BACT</name>
<sequence>MTKLDKFPHIKPKTPRARRGFLVECLSALDVDGTRTPVGVFKVKRYGVAVAEFVIAHTDEGGGVKERVFLLTFDGNEAEPLVRQSGDCTGHRFVQ</sequence>
<reference evidence="1 2" key="1">
    <citation type="journal article" date="2016" name="Nat. Commun.">
        <title>Thousands of microbial genomes shed light on interconnected biogeochemical processes in an aquifer system.</title>
        <authorList>
            <person name="Anantharaman K."/>
            <person name="Brown C.T."/>
            <person name="Hug L.A."/>
            <person name="Sharon I."/>
            <person name="Castelle C.J."/>
            <person name="Probst A.J."/>
            <person name="Thomas B.C."/>
            <person name="Singh A."/>
            <person name="Wilkins M.J."/>
            <person name="Karaoz U."/>
            <person name="Brodie E.L."/>
            <person name="Williams K.H."/>
            <person name="Hubbard S.S."/>
            <person name="Banfield J.F."/>
        </authorList>
    </citation>
    <scope>NUCLEOTIDE SEQUENCE [LARGE SCALE GENOMIC DNA]</scope>
</reference>
<dbReference type="EMBL" id="MFQK01000038">
    <property type="protein sequence ID" value="OGH80627.1"/>
    <property type="molecule type" value="Genomic_DNA"/>
</dbReference>
<dbReference type="AlphaFoldDB" id="A0A1F6N9N8"/>
<gene>
    <name evidence="1" type="ORF">A3I29_04350</name>
</gene>
<accession>A0A1F6N9N8</accession>
<proteinExistence type="predicted"/>
<comment type="caution">
    <text evidence="1">The sequence shown here is derived from an EMBL/GenBank/DDBJ whole genome shotgun (WGS) entry which is preliminary data.</text>
</comment>
<evidence type="ECO:0000313" key="2">
    <source>
        <dbReference type="Proteomes" id="UP000178726"/>
    </source>
</evidence>